<evidence type="ECO:0000259" key="3">
    <source>
        <dbReference type="Pfam" id="PF08212"/>
    </source>
</evidence>
<dbReference type="PROSITE" id="PS51257">
    <property type="entry name" value="PROKAR_LIPOPROTEIN"/>
    <property type="match status" value="1"/>
</dbReference>
<evidence type="ECO:0000313" key="5">
    <source>
        <dbReference type="Proteomes" id="UP000673821"/>
    </source>
</evidence>
<comment type="similarity">
    <text evidence="1 2">Belongs to the calycin superfamily. Lipocalin family.</text>
</comment>
<keyword evidence="2" id="KW-0472">Membrane</keyword>
<dbReference type="InterPro" id="IPR047202">
    <property type="entry name" value="Lipocalin_Blc-like_dom"/>
</dbReference>
<evidence type="ECO:0000313" key="4">
    <source>
        <dbReference type="EMBL" id="CAE6718451.1"/>
    </source>
</evidence>
<comment type="function">
    <text evidence="2">Involved in the storage or transport of lipids necessary for membrane maintenance under stressful conditions. Displays a binding preference for lysophospholipids.</text>
</comment>
<dbReference type="InterPro" id="IPR000566">
    <property type="entry name" value="Lipocln_cytosolic_FA-bd_dom"/>
</dbReference>
<dbReference type="Pfam" id="PF08212">
    <property type="entry name" value="Lipocalin_2"/>
    <property type="match status" value="1"/>
</dbReference>
<dbReference type="PANTHER" id="PTHR10612">
    <property type="entry name" value="APOLIPOPROTEIN D"/>
    <property type="match status" value="1"/>
</dbReference>
<comment type="subcellular location">
    <subcellularLocation>
        <location evidence="2">Cell outer membrane</location>
    </subcellularLocation>
</comment>
<comment type="caution">
    <text evidence="4">The sequence shown here is derived from an EMBL/GenBank/DDBJ whole genome shotgun (WGS) entry which is preliminary data.</text>
</comment>
<sequence>MRRVVYTAVALATVLLLSLTGCSNDPPNPNPRASAPLTAVPLDLPRYMGTWYIIANIPYFAERDMVGSRAEWKLRPDGKIDDSYYGRKKSFDAPEKHYQFLDTPVPGKEGGEWSVQLFWPVHVTQLTLYVDPDYHYTILGYPGKNLGWIFSRERDMSDDTYRALLGRLDAMGYDTSRFRRVPQRPDQLGKAGFSSPGDKD</sequence>
<dbReference type="RefSeq" id="WP_200658017.1">
    <property type="nucleotide sequence ID" value="NZ_CAJNBH010000003.1"/>
</dbReference>
<dbReference type="SUPFAM" id="SSF50814">
    <property type="entry name" value="Lipocalins"/>
    <property type="match status" value="1"/>
</dbReference>
<proteinExistence type="inferred from homology"/>
<keyword evidence="2 4" id="KW-0449">Lipoprotein</keyword>
<dbReference type="Proteomes" id="UP000673821">
    <property type="component" value="Unassembled WGS sequence"/>
</dbReference>
<evidence type="ECO:0000256" key="1">
    <source>
        <dbReference type="ARBA" id="ARBA00006889"/>
    </source>
</evidence>
<reference evidence="4 5" key="1">
    <citation type="submission" date="2021-02" db="EMBL/GenBank/DDBJ databases">
        <authorList>
            <person name="Vanwijnsberghe S."/>
        </authorList>
    </citation>
    <scope>NUCLEOTIDE SEQUENCE [LARGE SCALE GENOMIC DNA]</scope>
    <source>
        <strain evidence="4 5">R-69776</strain>
    </source>
</reference>
<feature type="chain" id="PRO_5045015521" description="Outer membrane lipoprotein Blc" evidence="2">
    <location>
        <begin position="24"/>
        <end position="200"/>
    </location>
</feature>
<dbReference type="EMBL" id="CAJNBH010000003">
    <property type="protein sequence ID" value="CAE6718451.1"/>
    <property type="molecule type" value="Genomic_DNA"/>
</dbReference>
<name>A0ABN7KX92_9BURK</name>
<dbReference type="InterPro" id="IPR012674">
    <property type="entry name" value="Calycin"/>
</dbReference>
<dbReference type="InterPro" id="IPR022271">
    <property type="entry name" value="Lipocalin_ApoD"/>
</dbReference>
<accession>A0ABN7KX92</accession>
<gene>
    <name evidence="4" type="primary">blc</name>
    <name evidence="4" type="ORF">R69776_01438</name>
</gene>
<keyword evidence="2" id="KW-0446">Lipid-binding</keyword>
<evidence type="ECO:0000256" key="2">
    <source>
        <dbReference type="PIRNR" id="PIRNR036893"/>
    </source>
</evidence>
<dbReference type="PANTHER" id="PTHR10612:SF34">
    <property type="entry name" value="APOLIPOPROTEIN D"/>
    <property type="match status" value="1"/>
</dbReference>
<dbReference type="CDD" id="cd19438">
    <property type="entry name" value="lipocalin_Blc-like"/>
    <property type="match status" value="1"/>
</dbReference>
<dbReference type="PIRSF" id="PIRSF036893">
    <property type="entry name" value="Lipocalin_ApoD"/>
    <property type="match status" value="1"/>
</dbReference>
<keyword evidence="5" id="KW-1185">Reference proteome</keyword>
<comment type="subunit">
    <text evidence="2">Homodimer.</text>
</comment>
<dbReference type="Gene3D" id="2.40.128.20">
    <property type="match status" value="1"/>
</dbReference>
<keyword evidence="2" id="KW-0998">Cell outer membrane</keyword>
<keyword evidence="2" id="KW-0732">Signal</keyword>
<feature type="domain" description="Lipocalin/cytosolic fatty-acid binding" evidence="3">
    <location>
        <begin position="42"/>
        <end position="183"/>
    </location>
</feature>
<feature type="signal peptide" evidence="2">
    <location>
        <begin position="1"/>
        <end position="23"/>
    </location>
</feature>
<protein>
    <recommendedName>
        <fullName evidence="2">Outer membrane lipoprotein Blc</fullName>
    </recommendedName>
</protein>
<organism evidence="4 5">
    <name type="scientific">Paraburkholderia nemoris</name>
    <dbReference type="NCBI Taxonomy" id="2793076"/>
    <lineage>
        <taxon>Bacteria</taxon>
        <taxon>Pseudomonadati</taxon>
        <taxon>Pseudomonadota</taxon>
        <taxon>Betaproteobacteria</taxon>
        <taxon>Burkholderiales</taxon>
        <taxon>Burkholderiaceae</taxon>
        <taxon>Paraburkholderia</taxon>
    </lineage>
</organism>